<reference evidence="3 4" key="1">
    <citation type="submission" date="2023-01" db="EMBL/GenBank/DDBJ databases">
        <title>Analysis of 21 Apiospora genomes using comparative genomics revels a genus with tremendous synthesis potential of carbohydrate active enzymes and secondary metabolites.</title>
        <authorList>
            <person name="Sorensen T."/>
        </authorList>
    </citation>
    <scope>NUCLEOTIDE SEQUENCE [LARGE SCALE GENOMIC DNA]</scope>
    <source>
        <strain evidence="3 4">CBS 117206</strain>
    </source>
</reference>
<dbReference type="InterPro" id="IPR051317">
    <property type="entry name" value="Gfo/Idh/MocA_oxidoreduct"/>
</dbReference>
<dbReference type="PANTHER" id="PTHR43708">
    <property type="entry name" value="CONSERVED EXPRESSED OXIDOREDUCTASE (EUROFUNG)"/>
    <property type="match status" value="1"/>
</dbReference>
<evidence type="ECO:0000313" key="3">
    <source>
        <dbReference type="EMBL" id="KAK8105868.1"/>
    </source>
</evidence>
<evidence type="ECO:0000313" key="4">
    <source>
        <dbReference type="Proteomes" id="UP001392437"/>
    </source>
</evidence>
<dbReference type="AlphaFoldDB" id="A0AAW0QMX4"/>
<dbReference type="EMBL" id="JAQQWP010000008">
    <property type="protein sequence ID" value="KAK8105868.1"/>
    <property type="molecule type" value="Genomic_DNA"/>
</dbReference>
<dbReference type="GO" id="GO:0000166">
    <property type="term" value="F:nucleotide binding"/>
    <property type="evidence" value="ECO:0007669"/>
    <property type="project" value="InterPro"/>
</dbReference>
<dbReference type="InterPro" id="IPR055080">
    <property type="entry name" value="Gal80p-like_C"/>
</dbReference>
<organism evidence="3 4">
    <name type="scientific">Apiospora kogelbergensis</name>
    <dbReference type="NCBI Taxonomy" id="1337665"/>
    <lineage>
        <taxon>Eukaryota</taxon>
        <taxon>Fungi</taxon>
        <taxon>Dikarya</taxon>
        <taxon>Ascomycota</taxon>
        <taxon>Pezizomycotina</taxon>
        <taxon>Sordariomycetes</taxon>
        <taxon>Xylariomycetidae</taxon>
        <taxon>Amphisphaeriales</taxon>
        <taxon>Apiosporaceae</taxon>
        <taxon>Apiospora</taxon>
    </lineage>
</organism>
<dbReference type="Proteomes" id="UP001392437">
    <property type="component" value="Unassembled WGS sequence"/>
</dbReference>
<dbReference type="Gene3D" id="3.30.360.10">
    <property type="entry name" value="Dihydrodipicolinate Reductase, domain 2"/>
    <property type="match status" value="1"/>
</dbReference>
<feature type="domain" description="Gal80p-like C-terminal" evidence="2">
    <location>
        <begin position="160"/>
        <end position="300"/>
    </location>
</feature>
<gene>
    <name evidence="3" type="ORF">PG999_009227</name>
</gene>
<comment type="caution">
    <text evidence="3">The sequence shown here is derived from an EMBL/GenBank/DDBJ whole genome shotgun (WGS) entry which is preliminary data.</text>
</comment>
<sequence>MAPIRVALVGLSARAATGWAAKAHLPYLLSAEGRSKYTIVALCNSTVAAAELAIAHFGLDPAATRAYGDPADLAADPDVDLVVVSTRVDLHYDVVLPSIRAGKDAFVEWPLAESAERAAELARVAVGNKGSRTVVGLQAWFAPSIVALRKLLVGSGGTGSRIGKVLSSEVRAAGGTLDRTMMPSSLRYFTDRDVGGNPFTIGVGHMFDFVQYVLGDLHDFQSHLQLQRPEVKIKDPSSGEILETVESNVPDLIHITGALAESGYVSQGATLHIRYRRGQPFKDEPPMVWTINGEKGEIRFVAPGGPVVNVSSKENAPVIEVHNFATDEVDEIKYSHGPRLDIELPARNVGSVYEAFASRDESQYATFEYAVKRHAQLDKMLLDYDESRL</sequence>
<evidence type="ECO:0000259" key="2">
    <source>
        <dbReference type="Pfam" id="PF22685"/>
    </source>
</evidence>
<evidence type="ECO:0000259" key="1">
    <source>
        <dbReference type="Pfam" id="PF01408"/>
    </source>
</evidence>
<dbReference type="InterPro" id="IPR000683">
    <property type="entry name" value="Gfo/Idh/MocA-like_OxRdtase_N"/>
</dbReference>
<protein>
    <recommendedName>
        <fullName evidence="5">Oxidoreductase family, NAD-binding Rossmann fold</fullName>
    </recommendedName>
</protein>
<keyword evidence="4" id="KW-1185">Reference proteome</keyword>
<feature type="domain" description="Gfo/Idh/MocA-like oxidoreductase N-terminal" evidence="1">
    <location>
        <begin position="5"/>
        <end position="128"/>
    </location>
</feature>
<accession>A0AAW0QMX4</accession>
<dbReference type="Pfam" id="PF22685">
    <property type="entry name" value="Gal80p_C-like"/>
    <property type="match status" value="1"/>
</dbReference>
<dbReference type="InterPro" id="IPR036291">
    <property type="entry name" value="NAD(P)-bd_dom_sf"/>
</dbReference>
<name>A0AAW0QMX4_9PEZI</name>
<dbReference type="Pfam" id="PF01408">
    <property type="entry name" value="GFO_IDH_MocA"/>
    <property type="match status" value="1"/>
</dbReference>
<dbReference type="SUPFAM" id="SSF55347">
    <property type="entry name" value="Glyceraldehyde-3-phosphate dehydrogenase-like, C-terminal domain"/>
    <property type="match status" value="1"/>
</dbReference>
<evidence type="ECO:0008006" key="5">
    <source>
        <dbReference type="Google" id="ProtNLM"/>
    </source>
</evidence>
<proteinExistence type="predicted"/>
<dbReference type="PANTHER" id="PTHR43708:SF1">
    <property type="entry name" value="GALACTOSE_LACTOSE METABOLISM REGULATORY PROTEIN GAL80"/>
    <property type="match status" value="1"/>
</dbReference>
<dbReference type="SUPFAM" id="SSF51735">
    <property type="entry name" value="NAD(P)-binding Rossmann-fold domains"/>
    <property type="match status" value="1"/>
</dbReference>
<dbReference type="Gene3D" id="3.40.50.720">
    <property type="entry name" value="NAD(P)-binding Rossmann-like Domain"/>
    <property type="match status" value="1"/>
</dbReference>